<sequence length="191" mass="21272">MPSTREKVAEATRELLEAEGSAAVSMRRVAQSVGITPMALYRHYPNREGLLNEVCEEAFAKVADQWRSREQQRDSWADLLAIGSLLVDLAIARPHLYRYMFIDQRDEARQLPDSSAAAQSPTLSIVISGVTRCMDEGVFRRDDPLAVSLTLVAQLQGLIALYQGGRLGVDENAFRDLCHDCLRRVFHGLAA</sequence>
<dbReference type="InterPro" id="IPR025996">
    <property type="entry name" value="MT1864/Rv1816-like_C"/>
</dbReference>
<organism evidence="6 7">
    <name type="scientific">Luteipulveratus mongoliensis</name>
    <dbReference type="NCBI Taxonomy" id="571913"/>
    <lineage>
        <taxon>Bacteria</taxon>
        <taxon>Bacillati</taxon>
        <taxon>Actinomycetota</taxon>
        <taxon>Actinomycetes</taxon>
        <taxon>Micrococcales</taxon>
        <taxon>Dermacoccaceae</taxon>
        <taxon>Luteipulveratus</taxon>
    </lineage>
</organism>
<evidence type="ECO:0000259" key="5">
    <source>
        <dbReference type="PROSITE" id="PS50977"/>
    </source>
</evidence>
<proteinExistence type="predicted"/>
<keyword evidence="1" id="KW-0805">Transcription regulation</keyword>
<dbReference type="PRINTS" id="PR00455">
    <property type="entry name" value="HTHTETR"/>
</dbReference>
<dbReference type="STRING" id="571913.VV02_03200"/>
<dbReference type="PANTHER" id="PTHR30055">
    <property type="entry name" value="HTH-TYPE TRANSCRIPTIONAL REGULATOR RUTR"/>
    <property type="match status" value="1"/>
</dbReference>
<evidence type="ECO:0000256" key="4">
    <source>
        <dbReference type="PROSITE-ProRule" id="PRU00335"/>
    </source>
</evidence>
<protein>
    <recommendedName>
        <fullName evidence="5">HTH tetR-type domain-containing protein</fullName>
    </recommendedName>
</protein>
<dbReference type="GO" id="GO:0000976">
    <property type="term" value="F:transcription cis-regulatory region binding"/>
    <property type="evidence" value="ECO:0007669"/>
    <property type="project" value="TreeGrafter"/>
</dbReference>
<feature type="DNA-binding region" description="H-T-H motif" evidence="4">
    <location>
        <begin position="25"/>
        <end position="44"/>
    </location>
</feature>
<dbReference type="InterPro" id="IPR036271">
    <property type="entry name" value="Tet_transcr_reg_TetR-rel_C_sf"/>
</dbReference>
<evidence type="ECO:0000313" key="7">
    <source>
        <dbReference type="Proteomes" id="UP000066480"/>
    </source>
</evidence>
<dbReference type="Gene3D" id="1.10.357.10">
    <property type="entry name" value="Tetracycline Repressor, domain 2"/>
    <property type="match status" value="1"/>
</dbReference>
<evidence type="ECO:0000256" key="2">
    <source>
        <dbReference type="ARBA" id="ARBA00023125"/>
    </source>
</evidence>
<dbReference type="RefSeq" id="WP_052589764.1">
    <property type="nucleotide sequence ID" value="NZ_CP011112.1"/>
</dbReference>
<name>A0A0K1JES3_9MICO</name>
<dbReference type="InterPro" id="IPR050109">
    <property type="entry name" value="HTH-type_TetR-like_transc_reg"/>
</dbReference>
<dbReference type="GO" id="GO:0003700">
    <property type="term" value="F:DNA-binding transcription factor activity"/>
    <property type="evidence" value="ECO:0007669"/>
    <property type="project" value="TreeGrafter"/>
</dbReference>
<reference evidence="6 7" key="1">
    <citation type="submission" date="2015-03" db="EMBL/GenBank/DDBJ databases">
        <title>Luteipulveratus halotolerans sp. nov., a novel actinobacterium (Dermacoccaceae) from Sarawak, Malaysia.</title>
        <authorList>
            <person name="Juboi H."/>
            <person name="Basik A."/>
            <person name="Shamsul S.S."/>
            <person name="Arnold P."/>
            <person name="Schmitt E.K."/>
            <person name="Sanglier J.-J."/>
            <person name="Yeo T."/>
        </authorList>
    </citation>
    <scope>NUCLEOTIDE SEQUENCE [LARGE SCALE GENOMIC DNA]</scope>
    <source>
        <strain evidence="6 7">MN07-A0370</strain>
    </source>
</reference>
<dbReference type="SUPFAM" id="SSF46689">
    <property type="entry name" value="Homeodomain-like"/>
    <property type="match status" value="1"/>
</dbReference>
<dbReference type="Pfam" id="PF00440">
    <property type="entry name" value="TetR_N"/>
    <property type="match status" value="1"/>
</dbReference>
<evidence type="ECO:0000256" key="3">
    <source>
        <dbReference type="ARBA" id="ARBA00023163"/>
    </source>
</evidence>
<dbReference type="InterPro" id="IPR009057">
    <property type="entry name" value="Homeodomain-like_sf"/>
</dbReference>
<feature type="domain" description="HTH tetR-type" evidence="5">
    <location>
        <begin position="2"/>
        <end position="62"/>
    </location>
</feature>
<dbReference type="KEGG" id="lmoi:VV02_03200"/>
<dbReference type="InterPro" id="IPR001647">
    <property type="entry name" value="HTH_TetR"/>
</dbReference>
<accession>A0A0K1JES3</accession>
<dbReference type="EMBL" id="CP011112">
    <property type="protein sequence ID" value="AKU15103.1"/>
    <property type="molecule type" value="Genomic_DNA"/>
</dbReference>
<dbReference type="SUPFAM" id="SSF48498">
    <property type="entry name" value="Tetracyclin repressor-like, C-terminal domain"/>
    <property type="match status" value="1"/>
</dbReference>
<keyword evidence="2 4" id="KW-0238">DNA-binding</keyword>
<keyword evidence="3" id="KW-0804">Transcription</keyword>
<evidence type="ECO:0000313" key="6">
    <source>
        <dbReference type="EMBL" id="AKU15103.1"/>
    </source>
</evidence>
<dbReference type="OrthoDB" id="329481at2"/>
<dbReference type="Proteomes" id="UP000066480">
    <property type="component" value="Chromosome"/>
</dbReference>
<keyword evidence="7" id="KW-1185">Reference proteome</keyword>
<dbReference type="AlphaFoldDB" id="A0A0K1JES3"/>
<dbReference type="Pfam" id="PF13305">
    <property type="entry name" value="TetR_C_33"/>
    <property type="match status" value="1"/>
</dbReference>
<dbReference type="PANTHER" id="PTHR30055:SF209">
    <property type="entry name" value="POSSIBLE TRANSCRIPTIONAL REGULATORY PROTEIN (PROBABLY TETR-FAMILY)"/>
    <property type="match status" value="1"/>
</dbReference>
<dbReference type="PROSITE" id="PS50977">
    <property type="entry name" value="HTH_TETR_2"/>
    <property type="match status" value="1"/>
</dbReference>
<gene>
    <name evidence="6" type="ORF">VV02_03200</name>
</gene>
<evidence type="ECO:0000256" key="1">
    <source>
        <dbReference type="ARBA" id="ARBA00023015"/>
    </source>
</evidence>